<reference evidence="5 6" key="1">
    <citation type="journal article" date="2021" name="Nat. Commun.">
        <title>Genetic determinants of endophytism in the Arabidopsis root mycobiome.</title>
        <authorList>
            <person name="Mesny F."/>
            <person name="Miyauchi S."/>
            <person name="Thiergart T."/>
            <person name="Pickel B."/>
            <person name="Atanasova L."/>
            <person name="Karlsson M."/>
            <person name="Huettel B."/>
            <person name="Barry K.W."/>
            <person name="Haridas S."/>
            <person name="Chen C."/>
            <person name="Bauer D."/>
            <person name="Andreopoulos W."/>
            <person name="Pangilinan J."/>
            <person name="LaButti K."/>
            <person name="Riley R."/>
            <person name="Lipzen A."/>
            <person name="Clum A."/>
            <person name="Drula E."/>
            <person name="Henrissat B."/>
            <person name="Kohler A."/>
            <person name="Grigoriev I.V."/>
            <person name="Martin F.M."/>
            <person name="Hacquard S."/>
        </authorList>
    </citation>
    <scope>NUCLEOTIDE SEQUENCE [LARGE SCALE GENOMIC DNA]</scope>
    <source>
        <strain evidence="5 6">MPI-SDFR-AT-0080</strain>
    </source>
</reference>
<keyword evidence="2" id="KW-1133">Transmembrane helix</keyword>
<sequence>MRDVAAGLPAFAFSIFLLVNLSNAAANLNVPWSTTSHGPDGPWHAVSVQVGGVKSQGTTQIDLIPSGTYGSMILSDAACDAYPDTPCGKGGTWEPAYTDTTGTNFRGGWYSDTGAKIGDGETFVQAMTVNGQTVSSVPLISVDNIAFSTPAGKKYGPQVGTMALGGSGSEQAQYFSTATSDSARSGFMVTGGLFNQSIIPSYSYLLHVGAAGFDYGGSLVLGGYDKGRTLGTYTNYTGSAVELLDIGIGVETGGSPFSDGLKTKTGLLLNNTSEQTTLQVGIDPGSPYMYLPGKTCEEIAKNLPVRYDTTLRYYLWDVDDPDYEKVVTSPAHLSFVFASGNSDVSNVTIKVPFALLNLTLDTPIVTKPTPYFPCNEYEPASGKQYRLGRSFLQAAFIGHNFRTSMTWLGQAPGPGPSRNGLGEERRDIADDDVSIETSEDDGSTFADSWSSHWTVLADDGSGDIISSPTPTADSSSTGNTDSMKPNASSSLSVGGIIGIVAGAVIILLATGGLLWWRRRRQQKPAPDSWPVSAPSDEIKCPFGCAHEAHSPQCPYRYIIPMAPVELWTQPPMLASSQHEIAYELPAQSFHYPRQSSSRARASSGSKSGSRTRLTE</sequence>
<feature type="chain" id="PRO_5045793925" description="Peptidase A1 domain-containing protein" evidence="3">
    <location>
        <begin position="27"/>
        <end position="615"/>
    </location>
</feature>
<keyword evidence="2" id="KW-0812">Transmembrane</keyword>
<dbReference type="EMBL" id="JAGTJR010000001">
    <property type="protein sequence ID" value="KAH7064955.1"/>
    <property type="molecule type" value="Genomic_DNA"/>
</dbReference>
<feature type="region of interest" description="Disordered" evidence="1">
    <location>
        <begin position="591"/>
        <end position="615"/>
    </location>
</feature>
<proteinExistence type="predicted"/>
<dbReference type="PROSITE" id="PS51767">
    <property type="entry name" value="PEPTIDASE_A1"/>
    <property type="match status" value="1"/>
</dbReference>
<dbReference type="InterPro" id="IPR033121">
    <property type="entry name" value="PEPTIDASE_A1"/>
</dbReference>
<comment type="caution">
    <text evidence="5">The sequence shown here is derived from an EMBL/GenBank/DDBJ whole genome shotgun (WGS) entry which is preliminary data.</text>
</comment>
<feature type="signal peptide" evidence="3">
    <location>
        <begin position="1"/>
        <end position="26"/>
    </location>
</feature>
<feature type="region of interest" description="Disordered" evidence="1">
    <location>
        <begin position="460"/>
        <end position="487"/>
    </location>
</feature>
<evidence type="ECO:0000259" key="4">
    <source>
        <dbReference type="PROSITE" id="PS51767"/>
    </source>
</evidence>
<dbReference type="InterPro" id="IPR021109">
    <property type="entry name" value="Peptidase_aspartic_dom_sf"/>
</dbReference>
<dbReference type="Proteomes" id="UP000774617">
    <property type="component" value="Unassembled WGS sequence"/>
</dbReference>
<feature type="domain" description="Peptidase A1" evidence="4">
    <location>
        <begin position="44"/>
        <end position="411"/>
    </location>
</feature>
<name>A0ABQ8GUM9_9PEZI</name>
<keyword evidence="6" id="KW-1185">Reference proteome</keyword>
<evidence type="ECO:0000313" key="6">
    <source>
        <dbReference type="Proteomes" id="UP000774617"/>
    </source>
</evidence>
<feature type="compositionally biased region" description="Low complexity" evidence="1">
    <location>
        <begin position="466"/>
        <end position="477"/>
    </location>
</feature>
<feature type="compositionally biased region" description="Low complexity" evidence="1">
    <location>
        <begin position="595"/>
        <end position="615"/>
    </location>
</feature>
<organism evidence="5 6">
    <name type="scientific">Macrophomina phaseolina</name>
    <dbReference type="NCBI Taxonomy" id="35725"/>
    <lineage>
        <taxon>Eukaryota</taxon>
        <taxon>Fungi</taxon>
        <taxon>Dikarya</taxon>
        <taxon>Ascomycota</taxon>
        <taxon>Pezizomycotina</taxon>
        <taxon>Dothideomycetes</taxon>
        <taxon>Dothideomycetes incertae sedis</taxon>
        <taxon>Botryosphaeriales</taxon>
        <taxon>Botryosphaeriaceae</taxon>
        <taxon>Macrophomina</taxon>
    </lineage>
</organism>
<evidence type="ECO:0000256" key="1">
    <source>
        <dbReference type="SAM" id="MobiDB-lite"/>
    </source>
</evidence>
<evidence type="ECO:0000313" key="5">
    <source>
        <dbReference type="EMBL" id="KAH7064955.1"/>
    </source>
</evidence>
<evidence type="ECO:0000256" key="3">
    <source>
        <dbReference type="SAM" id="SignalP"/>
    </source>
</evidence>
<feature type="transmembrane region" description="Helical" evidence="2">
    <location>
        <begin position="491"/>
        <end position="516"/>
    </location>
</feature>
<dbReference type="SUPFAM" id="SSF50630">
    <property type="entry name" value="Acid proteases"/>
    <property type="match status" value="1"/>
</dbReference>
<gene>
    <name evidence="5" type="ORF">B0J12DRAFT_19686</name>
</gene>
<protein>
    <recommendedName>
        <fullName evidence="4">Peptidase A1 domain-containing protein</fullName>
    </recommendedName>
</protein>
<keyword evidence="3" id="KW-0732">Signal</keyword>
<dbReference type="CDD" id="cd12087">
    <property type="entry name" value="TM_EGFR-like"/>
    <property type="match status" value="1"/>
</dbReference>
<dbReference type="Gene3D" id="2.40.70.10">
    <property type="entry name" value="Acid Proteases"/>
    <property type="match status" value="1"/>
</dbReference>
<accession>A0ABQ8GUM9</accession>
<keyword evidence="2" id="KW-0472">Membrane</keyword>
<evidence type="ECO:0000256" key="2">
    <source>
        <dbReference type="SAM" id="Phobius"/>
    </source>
</evidence>